<sequence length="269" mass="30307">MAQPQPRANVITKALKELRRMEEHRGNITALDERRLRKTLSTFDQSDESQLAQTAFTALWERDFASFDAAVESLLEMRILAHPESIYVNFALESLHALNVTLATRLNRKAFEADSTNPRLLTHILHNSWHAADLTLYGEVLDQLDKLGSDNHHEMKALHGSAIAVLSRHGITNDEYQSHIQNIHELIRPILEGRSDIRFGTGMDVEQYDDDSNEILLEIGIDLDSEQVDRLDDALLDMLSDRSRVSASLNKSVGVLVRDFVGTVEAKAS</sequence>
<dbReference type="EMBL" id="ONZI01000002">
    <property type="protein sequence ID" value="SPJ33424.1"/>
    <property type="molecule type" value="Genomic_DNA"/>
</dbReference>
<dbReference type="Proteomes" id="UP000244934">
    <property type="component" value="Unassembled WGS sequence"/>
</dbReference>
<reference evidence="2" key="1">
    <citation type="submission" date="2018-03" db="EMBL/GenBank/DDBJ databases">
        <authorList>
            <person name="Navarro De La Torre S."/>
        </authorList>
    </citation>
    <scope>NUCLEOTIDE SEQUENCE [LARGE SCALE GENOMIC DNA]</scope>
    <source>
        <strain evidence="2">EAod3</strain>
    </source>
</reference>
<evidence type="ECO:0000313" key="1">
    <source>
        <dbReference type="EMBL" id="SPJ33424.1"/>
    </source>
</evidence>
<accession>A0A2R8CKW9</accession>
<proteinExistence type="predicted"/>
<dbReference type="AlphaFoldDB" id="A0A2R8CKW9"/>
<organism evidence="1 2">
    <name type="scientific">Kushneria phyllosphaerae</name>
    <dbReference type="NCBI Taxonomy" id="2100822"/>
    <lineage>
        <taxon>Bacteria</taxon>
        <taxon>Pseudomonadati</taxon>
        <taxon>Pseudomonadota</taxon>
        <taxon>Gammaproteobacteria</taxon>
        <taxon>Oceanospirillales</taxon>
        <taxon>Halomonadaceae</taxon>
        <taxon>Kushneria</taxon>
    </lineage>
</organism>
<evidence type="ECO:0000313" key="2">
    <source>
        <dbReference type="Proteomes" id="UP000244934"/>
    </source>
</evidence>
<keyword evidence="2" id="KW-1185">Reference proteome</keyword>
<protein>
    <submittedName>
        <fullName evidence="1">Uncharacterized protein</fullName>
    </submittedName>
</protein>
<name>A0A2R8CKW9_9GAMM</name>
<gene>
    <name evidence="1" type="ORF">KSP9073_01433</name>
</gene>